<comment type="caution">
    <text evidence="1">The sequence shown here is derived from an EMBL/GenBank/DDBJ whole genome shotgun (WGS) entry which is preliminary data.</text>
</comment>
<sequence length="172" mass="20248">MSSRNKNIILVIGLLFLAFLGYRFAISKTVAARSTYKKLSRQAILFENLPKQFSVLKQKERYYDSLLAAYQIKGNSIQSNLLKTVNTYADEHRLKVIAFKEPHILERENATLSTYSFSLEGDFSSILRLIHQLERRTRYGELVNVHFEKKKNYRTRKFYLQAHILLQVVRQK</sequence>
<organism evidence="1 2">
    <name type="scientific">Sungkyunkwania multivorans</name>
    <dbReference type="NCBI Taxonomy" id="1173618"/>
    <lineage>
        <taxon>Bacteria</taxon>
        <taxon>Pseudomonadati</taxon>
        <taxon>Bacteroidota</taxon>
        <taxon>Flavobacteriia</taxon>
        <taxon>Flavobacteriales</taxon>
        <taxon>Flavobacteriaceae</taxon>
        <taxon>Sungkyunkwania</taxon>
    </lineage>
</organism>
<proteinExistence type="predicted"/>
<dbReference type="RefSeq" id="WP_386406752.1">
    <property type="nucleotide sequence ID" value="NZ_JBHTJH010000004.1"/>
</dbReference>
<evidence type="ECO:0000313" key="2">
    <source>
        <dbReference type="Proteomes" id="UP001596978"/>
    </source>
</evidence>
<gene>
    <name evidence="1" type="ORF">ACFQ1M_08420</name>
</gene>
<accession>A0ABW3CZD8</accession>
<evidence type="ECO:0008006" key="3">
    <source>
        <dbReference type="Google" id="ProtNLM"/>
    </source>
</evidence>
<reference evidence="2" key="1">
    <citation type="journal article" date="2019" name="Int. J. Syst. Evol. Microbiol.">
        <title>The Global Catalogue of Microorganisms (GCM) 10K type strain sequencing project: providing services to taxonomists for standard genome sequencing and annotation.</title>
        <authorList>
            <consortium name="The Broad Institute Genomics Platform"/>
            <consortium name="The Broad Institute Genome Sequencing Center for Infectious Disease"/>
            <person name="Wu L."/>
            <person name="Ma J."/>
        </authorList>
    </citation>
    <scope>NUCLEOTIDE SEQUENCE [LARGE SCALE GENOMIC DNA]</scope>
    <source>
        <strain evidence="2">CCUG 62952</strain>
    </source>
</reference>
<protein>
    <recommendedName>
        <fullName evidence="3">Tfp pilus assembly protein PilO</fullName>
    </recommendedName>
</protein>
<dbReference type="Proteomes" id="UP001596978">
    <property type="component" value="Unassembled WGS sequence"/>
</dbReference>
<name>A0ABW3CZD8_9FLAO</name>
<evidence type="ECO:0000313" key="1">
    <source>
        <dbReference type="EMBL" id="MFD0862232.1"/>
    </source>
</evidence>
<keyword evidence="2" id="KW-1185">Reference proteome</keyword>
<dbReference type="EMBL" id="JBHTJH010000004">
    <property type="protein sequence ID" value="MFD0862232.1"/>
    <property type="molecule type" value="Genomic_DNA"/>
</dbReference>